<reference evidence="9 10" key="1">
    <citation type="submission" date="2023-07" db="EMBL/GenBank/DDBJ databases">
        <title>Closed genome sequence of Methanimicrococcus sp. Es2.</title>
        <authorList>
            <person name="Protasov E."/>
            <person name="Platt K."/>
            <person name="Reeh H."/>
            <person name="Poehlein A."/>
            <person name="Daniel R."/>
            <person name="Brune A."/>
        </authorList>
    </citation>
    <scope>NUCLEOTIDE SEQUENCE [LARGE SCALE GENOMIC DNA]</scope>
    <source>
        <strain evidence="9 10">Es2</strain>
    </source>
</reference>
<accession>A0AA97A8H1</accession>
<feature type="transmembrane region" description="Helical" evidence="7">
    <location>
        <begin position="218"/>
        <end position="237"/>
    </location>
</feature>
<evidence type="ECO:0000256" key="2">
    <source>
        <dbReference type="ARBA" id="ARBA00022448"/>
    </source>
</evidence>
<dbReference type="Pfam" id="PF07690">
    <property type="entry name" value="MFS_1"/>
    <property type="match status" value="1"/>
</dbReference>
<dbReference type="PANTHER" id="PTHR43266">
    <property type="entry name" value="MACROLIDE-EFFLUX PROTEIN"/>
    <property type="match status" value="1"/>
</dbReference>
<keyword evidence="6 7" id="KW-0472">Membrane</keyword>
<feature type="transmembrane region" description="Helical" evidence="7">
    <location>
        <begin position="181"/>
        <end position="206"/>
    </location>
</feature>
<dbReference type="GO" id="GO:0022857">
    <property type="term" value="F:transmembrane transporter activity"/>
    <property type="evidence" value="ECO:0007669"/>
    <property type="project" value="InterPro"/>
</dbReference>
<feature type="transmembrane region" description="Helical" evidence="7">
    <location>
        <begin position="266"/>
        <end position="289"/>
    </location>
</feature>
<dbReference type="Gene3D" id="1.20.1250.20">
    <property type="entry name" value="MFS general substrate transporter like domains"/>
    <property type="match status" value="1"/>
</dbReference>
<dbReference type="KEGG" id="mees:MmiEs2_12770"/>
<sequence>MTMMIVICSFVPQFLISFFSGVWADKYNRKTLIILADGGIAIATLALIVYMMAGYTSVAALLFIAAVRSVGAGIQMPAVNAIIPQIVPGEKLIKVNGINGSLQSIVNLATPAVAGAIMIYGEIYNLMMIDVITAVIGISILLLISIPKHKRAETPVKTSYFADLNEGFKYSMHHPFLKPLFIIYAFFTILCVPASFLNVLMVTQVFGGDYLYLTLNEMSFFIGMLIGGLLIGTWGGFKNRVKTMWVGLFSFGALTVGFGLTDTLWIYLILMMLVGLTMPFANSPMMSMIQEKVEPDKQGRVFSLMQILFSSLMPLAMLFFGPLADYVPVQTIVVYCGIGIVIISIAVLFDKKFYRQGLFEAKTGNEFEEKKEEVLE</sequence>
<feature type="transmembrane region" description="Helical" evidence="7">
    <location>
        <begin position="301"/>
        <end position="320"/>
    </location>
</feature>
<dbReference type="InterPro" id="IPR011701">
    <property type="entry name" value="MFS"/>
</dbReference>
<keyword evidence="3" id="KW-1003">Cell membrane</keyword>
<evidence type="ECO:0000256" key="1">
    <source>
        <dbReference type="ARBA" id="ARBA00004651"/>
    </source>
</evidence>
<dbReference type="InterPro" id="IPR036259">
    <property type="entry name" value="MFS_trans_sf"/>
</dbReference>
<evidence type="ECO:0000256" key="3">
    <source>
        <dbReference type="ARBA" id="ARBA00022475"/>
    </source>
</evidence>
<keyword evidence="5 7" id="KW-1133">Transmembrane helix</keyword>
<comment type="subcellular location">
    <subcellularLocation>
        <location evidence="1">Cell membrane</location>
        <topology evidence="1">Multi-pass membrane protein</topology>
    </subcellularLocation>
</comment>
<feature type="transmembrane region" description="Helical" evidence="7">
    <location>
        <begin position="126"/>
        <end position="144"/>
    </location>
</feature>
<dbReference type="AlphaFoldDB" id="A0AA97A8H1"/>
<protein>
    <submittedName>
        <fullName evidence="9">Enterobactin exporter EntS</fullName>
    </submittedName>
</protein>
<evidence type="ECO:0000256" key="4">
    <source>
        <dbReference type="ARBA" id="ARBA00022692"/>
    </source>
</evidence>
<name>A0AA97A8H1_9EURY</name>
<feature type="domain" description="Major facilitator superfamily (MFS) profile" evidence="8">
    <location>
        <begin position="1"/>
        <end position="151"/>
    </location>
</feature>
<dbReference type="GO" id="GO:0005886">
    <property type="term" value="C:plasma membrane"/>
    <property type="evidence" value="ECO:0007669"/>
    <property type="project" value="UniProtKB-SubCell"/>
</dbReference>
<evidence type="ECO:0000256" key="5">
    <source>
        <dbReference type="ARBA" id="ARBA00022989"/>
    </source>
</evidence>
<keyword evidence="2" id="KW-0813">Transport</keyword>
<dbReference type="PANTHER" id="PTHR43266:SF10">
    <property type="entry name" value="BACILYSIN EXPORTER BACE-RELATED"/>
    <property type="match status" value="1"/>
</dbReference>
<dbReference type="InterPro" id="IPR020846">
    <property type="entry name" value="MFS_dom"/>
</dbReference>
<feature type="transmembrane region" description="Helical" evidence="7">
    <location>
        <begin position="332"/>
        <end position="349"/>
    </location>
</feature>
<dbReference type="CDD" id="cd06173">
    <property type="entry name" value="MFS_MefA_like"/>
    <property type="match status" value="1"/>
</dbReference>
<keyword evidence="4 7" id="KW-0812">Transmembrane</keyword>
<evidence type="ECO:0000256" key="7">
    <source>
        <dbReference type="SAM" id="Phobius"/>
    </source>
</evidence>
<dbReference type="SUPFAM" id="SSF103473">
    <property type="entry name" value="MFS general substrate transporter"/>
    <property type="match status" value="1"/>
</dbReference>
<evidence type="ECO:0000313" key="9">
    <source>
        <dbReference type="EMBL" id="WNY29063.1"/>
    </source>
</evidence>
<gene>
    <name evidence="9" type="primary">entS</name>
    <name evidence="9" type="ORF">MmiEs2_12770</name>
</gene>
<feature type="transmembrane region" description="Helical" evidence="7">
    <location>
        <begin position="40"/>
        <end position="67"/>
    </location>
</feature>
<evidence type="ECO:0000256" key="6">
    <source>
        <dbReference type="ARBA" id="ARBA00023136"/>
    </source>
</evidence>
<evidence type="ECO:0000259" key="8">
    <source>
        <dbReference type="PROSITE" id="PS50850"/>
    </source>
</evidence>
<evidence type="ECO:0000313" key="10">
    <source>
        <dbReference type="Proteomes" id="UP001302662"/>
    </source>
</evidence>
<dbReference type="PROSITE" id="PS50850">
    <property type="entry name" value="MFS"/>
    <property type="match status" value="1"/>
</dbReference>
<dbReference type="EMBL" id="CP131062">
    <property type="protein sequence ID" value="WNY29063.1"/>
    <property type="molecule type" value="Genomic_DNA"/>
</dbReference>
<feature type="transmembrane region" description="Helical" evidence="7">
    <location>
        <begin position="244"/>
        <end position="260"/>
    </location>
</feature>
<dbReference type="Proteomes" id="UP001302662">
    <property type="component" value="Chromosome"/>
</dbReference>
<keyword evidence="10" id="KW-1185">Reference proteome</keyword>
<proteinExistence type="predicted"/>
<organism evidence="9 10">
    <name type="scientific">Methanimicrococcus stummii</name>
    <dbReference type="NCBI Taxonomy" id="3028294"/>
    <lineage>
        <taxon>Archaea</taxon>
        <taxon>Methanobacteriati</taxon>
        <taxon>Methanobacteriota</taxon>
        <taxon>Stenosarchaea group</taxon>
        <taxon>Methanomicrobia</taxon>
        <taxon>Methanosarcinales</taxon>
        <taxon>Methanosarcinaceae</taxon>
        <taxon>Methanimicrococcus</taxon>
    </lineage>
</organism>